<dbReference type="RefSeq" id="XP_020437403.1">
    <property type="nucleotide sequence ID" value="XM_020573286.1"/>
</dbReference>
<accession>D3B1X0</accession>
<keyword evidence="2" id="KW-1185">Reference proteome</keyword>
<sequence length="155" mass="18537">MSKRLRVYKWNQLLVTPNMLVAYGYFDELSKYYRYIIQECLRNQSWYTYCKRIAMKPFNFFNVKQSRNNIMAGNRSIEISQLVYDQQIDLIKSINMSIYSDNMRILVYLLEELDIGIGVNIRLELIEYASKLGRLKIVKYLDGLLADFITDRIWS</sequence>
<evidence type="ECO:0000313" key="1">
    <source>
        <dbReference type="EMBL" id="EFA85294.1"/>
    </source>
</evidence>
<dbReference type="Proteomes" id="UP000001396">
    <property type="component" value="Unassembled WGS sequence"/>
</dbReference>
<name>D3B1X0_HETP5</name>
<comment type="caution">
    <text evidence="1">The sequence shown here is derived from an EMBL/GenBank/DDBJ whole genome shotgun (WGS) entry which is preliminary data.</text>
</comment>
<reference evidence="1 2" key="1">
    <citation type="journal article" date="2011" name="Genome Res.">
        <title>Phylogeny-wide analysis of social amoeba genomes highlights ancient origins for complex intercellular communication.</title>
        <authorList>
            <person name="Heidel A.J."/>
            <person name="Lawal H.M."/>
            <person name="Felder M."/>
            <person name="Schilde C."/>
            <person name="Helps N.R."/>
            <person name="Tunggal B."/>
            <person name="Rivero F."/>
            <person name="John U."/>
            <person name="Schleicher M."/>
            <person name="Eichinger L."/>
            <person name="Platzer M."/>
            <person name="Noegel A.A."/>
            <person name="Schaap P."/>
            <person name="Gloeckner G."/>
        </authorList>
    </citation>
    <scope>NUCLEOTIDE SEQUENCE [LARGE SCALE GENOMIC DNA]</scope>
    <source>
        <strain evidence="2">ATCC 26659 / Pp 5 / PN500</strain>
    </source>
</reference>
<protein>
    <submittedName>
        <fullName evidence="1">Uncharacterized protein</fullName>
    </submittedName>
</protein>
<dbReference type="GeneID" id="31357820"/>
<dbReference type="InParanoid" id="D3B1X0"/>
<dbReference type="EMBL" id="ADBJ01000008">
    <property type="protein sequence ID" value="EFA85294.1"/>
    <property type="molecule type" value="Genomic_DNA"/>
</dbReference>
<proteinExistence type="predicted"/>
<gene>
    <name evidence="1" type="ORF">PPL_02295</name>
</gene>
<dbReference type="AlphaFoldDB" id="D3B1X0"/>
<organism evidence="1 2">
    <name type="scientific">Heterostelium pallidum (strain ATCC 26659 / Pp 5 / PN500)</name>
    <name type="common">Cellular slime mold</name>
    <name type="synonym">Polysphondylium pallidum</name>
    <dbReference type="NCBI Taxonomy" id="670386"/>
    <lineage>
        <taxon>Eukaryota</taxon>
        <taxon>Amoebozoa</taxon>
        <taxon>Evosea</taxon>
        <taxon>Eumycetozoa</taxon>
        <taxon>Dictyostelia</taxon>
        <taxon>Acytosteliales</taxon>
        <taxon>Acytosteliaceae</taxon>
        <taxon>Heterostelium</taxon>
    </lineage>
</organism>
<evidence type="ECO:0000313" key="2">
    <source>
        <dbReference type="Proteomes" id="UP000001396"/>
    </source>
</evidence>